<dbReference type="PANTHER" id="PTHR39583">
    <property type="entry name" value="TYPE II SECRETION SYSTEM PROTEIN J-RELATED"/>
    <property type="match status" value="1"/>
</dbReference>
<protein>
    <recommendedName>
        <fullName evidence="11">Prepilin-type N-terminal cleavage/methylation domain-containing protein</fullName>
    </recommendedName>
</protein>
<dbReference type="InterPro" id="IPR012902">
    <property type="entry name" value="N_methyl_site"/>
</dbReference>
<comment type="subcellular location">
    <subcellularLocation>
        <location evidence="1">Cell inner membrane</location>
        <topology evidence="1">Single-pass membrane protein</topology>
    </subcellularLocation>
</comment>
<evidence type="ECO:0000256" key="5">
    <source>
        <dbReference type="ARBA" id="ARBA00022692"/>
    </source>
</evidence>
<evidence type="ECO:0000256" key="7">
    <source>
        <dbReference type="ARBA" id="ARBA00023136"/>
    </source>
</evidence>
<geneLocation type="plasmid" evidence="10"/>
<feature type="transmembrane region" description="Helical" evidence="8">
    <location>
        <begin position="12"/>
        <end position="33"/>
    </location>
</feature>
<keyword evidence="2" id="KW-1003">Cell membrane</keyword>
<keyword evidence="6 8" id="KW-1133">Transmembrane helix</keyword>
<dbReference type="GO" id="GO:0005886">
    <property type="term" value="C:plasma membrane"/>
    <property type="evidence" value="ECO:0007669"/>
    <property type="project" value="UniProtKB-SubCell"/>
</dbReference>
<dbReference type="PROSITE" id="PS00409">
    <property type="entry name" value="PROKAR_NTER_METHYL"/>
    <property type="match status" value="1"/>
</dbReference>
<keyword evidence="4" id="KW-0997">Cell inner membrane</keyword>
<dbReference type="EMBL" id="CP006586">
    <property type="protein sequence ID" value="AGW15215.1"/>
    <property type="molecule type" value="Genomic_DNA"/>
</dbReference>
<evidence type="ECO:0000256" key="8">
    <source>
        <dbReference type="SAM" id="Phobius"/>
    </source>
</evidence>
<sequence length="208" mass="23535">MSLFKTTVPATGFTLLEMLVALTIGAVLAFLLARTLDSAIVSSERIDQSRIEARQLQVLRQLLHQDLQGIDWNKPVVCTRNTITFVTAHNHLIDAPLAAAVEWTARNGTLWRQESIPNMEYQRDMLLWPEATVSMRLDVFDQSRNGWVAAEALLPVRHEEDPLVFIPEAFRITLSPQGAFRTAPGRLSRELTFIERIPHAMRPPLDKS</sequence>
<evidence type="ECO:0000256" key="2">
    <source>
        <dbReference type="ARBA" id="ARBA00022475"/>
    </source>
</evidence>
<reference evidence="9 10" key="1">
    <citation type="journal article" date="2013" name="J. Bacteriol.">
        <title>Roles of HynAB and Ech, the only two hydrogenases found in the model sulfate reducer Desulfovibrio gigas.</title>
        <authorList>
            <person name="Morais-Silva F.O."/>
            <person name="Santos C.I."/>
            <person name="Rodrigues R."/>
            <person name="Pereira I.A."/>
            <person name="Rodrigues-Pousada C."/>
        </authorList>
    </citation>
    <scope>NUCLEOTIDE SEQUENCE [LARGE SCALE GENOMIC DNA]</scope>
    <source>
        <strain evidence="10">ATCC 19364 / DSM 1382 / NCIMB 9332 / VKM B-1759</strain>
        <plasmid evidence="10">Plasmid</plasmid>
    </source>
</reference>
<keyword evidence="9" id="KW-0614">Plasmid</keyword>
<dbReference type="InterPro" id="IPR045584">
    <property type="entry name" value="Pilin-like"/>
</dbReference>
<dbReference type="SUPFAM" id="SSF54523">
    <property type="entry name" value="Pili subunits"/>
    <property type="match status" value="1"/>
</dbReference>
<evidence type="ECO:0000313" key="9">
    <source>
        <dbReference type="EMBL" id="AGW15215.1"/>
    </source>
</evidence>
<dbReference type="RefSeq" id="WP_021758402.1">
    <property type="nucleotide sequence ID" value="NC_022436.1"/>
</dbReference>
<evidence type="ECO:0000256" key="6">
    <source>
        <dbReference type="ARBA" id="ARBA00022989"/>
    </source>
</evidence>
<dbReference type="eggNOG" id="ENOG5030363">
    <property type="taxonomic scope" value="Bacteria"/>
</dbReference>
<dbReference type="Pfam" id="PF07963">
    <property type="entry name" value="N_methyl"/>
    <property type="match status" value="1"/>
</dbReference>
<evidence type="ECO:0008006" key="11">
    <source>
        <dbReference type="Google" id="ProtNLM"/>
    </source>
</evidence>
<dbReference type="Proteomes" id="UP000016587">
    <property type="component" value="Plasmid unnamed"/>
</dbReference>
<keyword evidence="10" id="KW-1185">Reference proteome</keyword>
<evidence type="ECO:0000256" key="1">
    <source>
        <dbReference type="ARBA" id="ARBA00004377"/>
    </source>
</evidence>
<keyword evidence="7 8" id="KW-0472">Membrane</keyword>
<gene>
    <name evidence="9" type="ORF">DGI_4001</name>
</gene>
<dbReference type="HOGENOM" id="CLU_1319217_0_0_7"/>
<accession>T2GF61</accession>
<reference evidence="10" key="2">
    <citation type="submission" date="2013-07" db="EMBL/GenBank/DDBJ databases">
        <authorList>
            <person name="Morais-Silva F.O."/>
            <person name="Rezende A.M."/>
            <person name="Pimentel C."/>
            <person name="Resende D.M."/>
            <person name="Santos C.I."/>
            <person name="Clemente C."/>
            <person name="de Oliveira L.M."/>
            <person name="da Silva S.M."/>
            <person name="Costa D.A."/>
            <person name="Varela-Raposo A."/>
            <person name="Horacio E.C.A."/>
            <person name="Matos M."/>
            <person name="Flores O."/>
            <person name="Ruiz J.C."/>
            <person name="Rodrigues-Pousada C."/>
        </authorList>
    </citation>
    <scope>NUCLEOTIDE SEQUENCE [LARGE SCALE GENOMIC DNA]</scope>
    <source>
        <strain evidence="10">ATCC 19364 / DSM 1382 / NCIMB 9332 / VKM B-1759</strain>
        <plasmid evidence="10">Plasmid</plasmid>
    </source>
</reference>
<keyword evidence="3" id="KW-0488">Methylation</keyword>
<dbReference type="NCBIfam" id="TIGR02532">
    <property type="entry name" value="IV_pilin_GFxxxE"/>
    <property type="match status" value="1"/>
</dbReference>
<evidence type="ECO:0000256" key="4">
    <source>
        <dbReference type="ARBA" id="ARBA00022519"/>
    </source>
</evidence>
<dbReference type="AlphaFoldDB" id="T2GF61"/>
<name>T2GF61_MEGG1</name>
<proteinExistence type="predicted"/>
<dbReference type="KEGG" id="dgg:DGI_4001"/>
<dbReference type="InterPro" id="IPR051621">
    <property type="entry name" value="T2SS_protein_J"/>
</dbReference>
<keyword evidence="5 8" id="KW-0812">Transmembrane</keyword>
<evidence type="ECO:0000256" key="3">
    <source>
        <dbReference type="ARBA" id="ARBA00022481"/>
    </source>
</evidence>
<dbReference type="PANTHER" id="PTHR39583:SF2">
    <property type="entry name" value="TYPE II SECRETION SYSTEM PROTEIN J"/>
    <property type="match status" value="1"/>
</dbReference>
<dbReference type="PATRIC" id="fig|1121448.10.peg.3490"/>
<organism evidence="9 10">
    <name type="scientific">Megalodesulfovibrio gigas (strain ATCC 19364 / DSM 1382 / NCIMB 9332 / VKM B-1759)</name>
    <name type="common">Desulfovibrio gigas</name>
    <dbReference type="NCBI Taxonomy" id="1121448"/>
    <lineage>
        <taxon>Bacteria</taxon>
        <taxon>Pseudomonadati</taxon>
        <taxon>Thermodesulfobacteriota</taxon>
        <taxon>Desulfovibrionia</taxon>
        <taxon>Desulfovibrionales</taxon>
        <taxon>Desulfovibrionaceae</taxon>
        <taxon>Megalodesulfovibrio</taxon>
    </lineage>
</organism>
<evidence type="ECO:0000313" key="10">
    <source>
        <dbReference type="Proteomes" id="UP000016587"/>
    </source>
</evidence>